<accession>A0A6M4WWM8</accession>
<evidence type="ECO:0000313" key="6">
    <source>
        <dbReference type="EMBL" id="QJT04947.1"/>
    </source>
</evidence>
<evidence type="ECO:0000256" key="2">
    <source>
        <dbReference type="ARBA" id="ARBA00023125"/>
    </source>
</evidence>
<feature type="domain" description="HTH araC/xylS-type" evidence="5">
    <location>
        <begin position="157"/>
        <end position="258"/>
    </location>
</feature>
<keyword evidence="2" id="KW-0238">DNA-binding</keyword>
<dbReference type="Proteomes" id="UP000502665">
    <property type="component" value="Chromosome"/>
</dbReference>
<dbReference type="Gene3D" id="1.10.10.60">
    <property type="entry name" value="Homeodomain-like"/>
    <property type="match status" value="1"/>
</dbReference>
<name>A0A6M4WWM8_9ACTN</name>
<evidence type="ECO:0000256" key="3">
    <source>
        <dbReference type="ARBA" id="ARBA00023163"/>
    </source>
</evidence>
<dbReference type="PANTHER" id="PTHR46796">
    <property type="entry name" value="HTH-TYPE TRANSCRIPTIONAL ACTIVATOR RHAS-RELATED"/>
    <property type="match status" value="1"/>
</dbReference>
<evidence type="ECO:0000313" key="7">
    <source>
        <dbReference type="Proteomes" id="UP000502665"/>
    </source>
</evidence>
<keyword evidence="1" id="KW-0805">Transcription regulation</keyword>
<dbReference type="GO" id="GO:0043565">
    <property type="term" value="F:sequence-specific DNA binding"/>
    <property type="evidence" value="ECO:0007669"/>
    <property type="project" value="InterPro"/>
</dbReference>
<evidence type="ECO:0000259" key="5">
    <source>
        <dbReference type="PROSITE" id="PS01124"/>
    </source>
</evidence>
<sequence>MTNSPTVPADPPPPSERALPVPSALRPWFTGIGAVTVDGPFDDAFAHVPDTDTKVVVREEANGRRDTLVVGPRTRASYHTDQHKRSVSCVQLRLEPGAVGPLFGVPAVDLVGRVVPLGDLPAGTARRLARELTGVERDGITARLADLLPPAGDGSRERLLRAAVDALSTRPYRTPSAVRDVARELAVSERQLRNLFAEGVGVSPKHYARIDRLRHILTHAASAPWAELAAATGYYDQSHMTADFRTLMGVPPQAFFTGRLPRATPCQTLRQR</sequence>
<evidence type="ECO:0000256" key="1">
    <source>
        <dbReference type="ARBA" id="ARBA00023015"/>
    </source>
</evidence>
<dbReference type="InterPro" id="IPR050204">
    <property type="entry name" value="AraC_XylS_family_regulators"/>
</dbReference>
<evidence type="ECO:0000256" key="4">
    <source>
        <dbReference type="SAM" id="MobiDB-lite"/>
    </source>
</evidence>
<dbReference type="InterPro" id="IPR018060">
    <property type="entry name" value="HTH_AraC"/>
</dbReference>
<organism evidence="6 7">
    <name type="scientific">Streptomyces asoensis</name>
    <dbReference type="NCBI Taxonomy" id="249586"/>
    <lineage>
        <taxon>Bacteria</taxon>
        <taxon>Bacillati</taxon>
        <taxon>Actinomycetota</taxon>
        <taxon>Actinomycetes</taxon>
        <taxon>Kitasatosporales</taxon>
        <taxon>Streptomycetaceae</taxon>
        <taxon>Streptomyces</taxon>
    </lineage>
</organism>
<dbReference type="PROSITE" id="PS01124">
    <property type="entry name" value="HTH_ARAC_FAMILY_2"/>
    <property type="match status" value="1"/>
</dbReference>
<dbReference type="SMART" id="SM00342">
    <property type="entry name" value="HTH_ARAC"/>
    <property type="match status" value="1"/>
</dbReference>
<proteinExistence type="predicted"/>
<gene>
    <name evidence="6" type="ORF">G9272_35465</name>
</gene>
<dbReference type="AlphaFoldDB" id="A0A6M4WWM8"/>
<dbReference type="EMBL" id="CP049838">
    <property type="protein sequence ID" value="QJT04947.1"/>
    <property type="molecule type" value="Genomic_DNA"/>
</dbReference>
<feature type="region of interest" description="Disordered" evidence="4">
    <location>
        <begin position="1"/>
        <end position="21"/>
    </location>
</feature>
<dbReference type="GO" id="GO:0003700">
    <property type="term" value="F:DNA-binding transcription factor activity"/>
    <property type="evidence" value="ECO:0007669"/>
    <property type="project" value="InterPro"/>
</dbReference>
<dbReference type="RefSeq" id="WP_171400273.1">
    <property type="nucleotide sequence ID" value="NZ_CP049838.1"/>
</dbReference>
<protein>
    <submittedName>
        <fullName evidence="6">AraC family transcriptional regulator</fullName>
    </submittedName>
</protein>
<dbReference type="Pfam" id="PF12833">
    <property type="entry name" value="HTH_18"/>
    <property type="match status" value="1"/>
</dbReference>
<dbReference type="PANTHER" id="PTHR46796:SF15">
    <property type="entry name" value="BLL1074 PROTEIN"/>
    <property type="match status" value="1"/>
</dbReference>
<keyword evidence="3" id="KW-0804">Transcription</keyword>
<keyword evidence="7" id="KW-1185">Reference proteome</keyword>
<reference evidence="6" key="1">
    <citation type="submission" date="2020-03" db="EMBL/GenBank/DDBJ databases">
        <title>Molecular networking-based the target discovery of potent antiproliferative macrolactams: 5/6/7/16 polycyclic ansamycins and glycosylated trienomycin from Streptomyces cacaoi subsp. asoensis.</title>
        <authorList>
            <person name="Liu L.-L."/>
        </authorList>
    </citation>
    <scope>NUCLEOTIDE SEQUENCE [LARGE SCALE GENOMIC DNA]</scope>
    <source>
        <strain evidence="6">H2S5</strain>
    </source>
</reference>